<keyword evidence="2" id="KW-0479">Metal-binding</keyword>
<dbReference type="Gene3D" id="3.30.70.360">
    <property type="match status" value="1"/>
</dbReference>
<protein>
    <submittedName>
        <fullName evidence="4">M20/M25/M40 family metallo-hydrolase</fullName>
    </submittedName>
</protein>
<dbReference type="Proteomes" id="UP000886812">
    <property type="component" value="Unassembled WGS sequence"/>
</dbReference>
<accession>A0A9D1T1X1</accession>
<evidence type="ECO:0000256" key="1">
    <source>
        <dbReference type="ARBA" id="ARBA00022670"/>
    </source>
</evidence>
<evidence type="ECO:0000313" key="5">
    <source>
        <dbReference type="Proteomes" id="UP000886812"/>
    </source>
</evidence>
<dbReference type="AlphaFoldDB" id="A0A9D1T1X1"/>
<dbReference type="EMBL" id="DVOG01000184">
    <property type="protein sequence ID" value="HIV04854.1"/>
    <property type="molecule type" value="Genomic_DNA"/>
</dbReference>
<comment type="caution">
    <text evidence="4">The sequence shown here is derived from an EMBL/GenBank/DDBJ whole genome shotgun (WGS) entry which is preliminary data.</text>
</comment>
<dbReference type="Gene3D" id="3.40.630.10">
    <property type="entry name" value="Zn peptidases"/>
    <property type="match status" value="1"/>
</dbReference>
<dbReference type="SUPFAM" id="SSF53187">
    <property type="entry name" value="Zn-dependent exopeptidases"/>
    <property type="match status" value="1"/>
</dbReference>
<reference evidence="4" key="2">
    <citation type="journal article" date="2021" name="PeerJ">
        <title>Extensive microbial diversity within the chicken gut microbiome revealed by metagenomics and culture.</title>
        <authorList>
            <person name="Gilroy R."/>
            <person name="Ravi A."/>
            <person name="Getino M."/>
            <person name="Pursley I."/>
            <person name="Horton D.L."/>
            <person name="Alikhan N.F."/>
            <person name="Baker D."/>
            <person name="Gharbi K."/>
            <person name="Hall N."/>
            <person name="Watson M."/>
            <person name="Adriaenssens E.M."/>
            <person name="Foster-Nyarko E."/>
            <person name="Jarju S."/>
            <person name="Secka A."/>
            <person name="Antonio M."/>
            <person name="Oren A."/>
            <person name="Chaudhuri R.R."/>
            <person name="La Ragione R."/>
            <person name="Hildebrand F."/>
            <person name="Pallen M.J."/>
        </authorList>
    </citation>
    <scope>NUCLEOTIDE SEQUENCE</scope>
    <source>
        <strain evidence="4">10669</strain>
    </source>
</reference>
<dbReference type="InterPro" id="IPR002933">
    <property type="entry name" value="Peptidase_M20"/>
</dbReference>
<evidence type="ECO:0000313" key="4">
    <source>
        <dbReference type="EMBL" id="HIV04854.1"/>
    </source>
</evidence>
<evidence type="ECO:0000256" key="2">
    <source>
        <dbReference type="ARBA" id="ARBA00022723"/>
    </source>
</evidence>
<gene>
    <name evidence="4" type="ORF">IAC75_06905</name>
</gene>
<dbReference type="NCBIfam" id="NF006579">
    <property type="entry name" value="PRK09104.1"/>
    <property type="match status" value="1"/>
</dbReference>
<dbReference type="InterPro" id="IPR051458">
    <property type="entry name" value="Cyt/Met_Dipeptidase"/>
</dbReference>
<dbReference type="GO" id="GO:0006508">
    <property type="term" value="P:proteolysis"/>
    <property type="evidence" value="ECO:0007669"/>
    <property type="project" value="UniProtKB-KW"/>
</dbReference>
<name>A0A9D1T1X1_9BACT</name>
<dbReference type="GO" id="GO:0008233">
    <property type="term" value="F:peptidase activity"/>
    <property type="evidence" value="ECO:0007669"/>
    <property type="project" value="UniProtKB-KW"/>
</dbReference>
<dbReference type="PANTHER" id="PTHR43270:SF8">
    <property type="entry name" value="DI- AND TRIPEPTIDASE DUG2-RELATED"/>
    <property type="match status" value="1"/>
</dbReference>
<reference evidence="4" key="1">
    <citation type="submission" date="2020-10" db="EMBL/GenBank/DDBJ databases">
        <authorList>
            <person name="Gilroy R."/>
        </authorList>
    </citation>
    <scope>NUCLEOTIDE SEQUENCE</scope>
    <source>
        <strain evidence="4">10669</strain>
    </source>
</reference>
<keyword evidence="1" id="KW-0645">Protease</keyword>
<dbReference type="GO" id="GO:0046872">
    <property type="term" value="F:metal ion binding"/>
    <property type="evidence" value="ECO:0007669"/>
    <property type="project" value="UniProtKB-KW"/>
</dbReference>
<evidence type="ECO:0000256" key="3">
    <source>
        <dbReference type="ARBA" id="ARBA00022801"/>
    </source>
</evidence>
<keyword evidence="3" id="KW-0378">Hydrolase</keyword>
<organism evidence="4 5">
    <name type="scientific">Candidatus Spyradosoma merdigallinarum</name>
    <dbReference type="NCBI Taxonomy" id="2840950"/>
    <lineage>
        <taxon>Bacteria</taxon>
        <taxon>Pseudomonadati</taxon>
        <taxon>Verrucomicrobiota</taxon>
        <taxon>Opitutia</taxon>
        <taxon>Opitutia incertae sedis</taxon>
        <taxon>Candidatus Spyradosoma</taxon>
    </lineage>
</organism>
<sequence length="324" mass="34497">MNIAEILADYVRFPSVSADPAFSQGVKDTADFLARLLEKAGAQSEIVPTAGNPVVVGRFNAARADLPHIVIYGHYDVQPVDPLALWETPPFEPSVRNGRLFARGAADNKGPHAVAVAALANLRERRPDLPLRLTFVFEGEEEIGSTHFREFLDARVGELSTADFLLLSDTSSPSEDEVAITIGLRGIVGLELTVFGPNSDLHSGLHGGAVVNPIRALAEVCASLHAPDGSVAVPGFYDGAVAPAAWEREAFARFPQSEEAYKRELGVDALSRHPGYSALESARYAPTLEFNGISGGYQGAGMKTIVPAEASAKITCRLVPGQDP</sequence>
<proteinExistence type="predicted"/>
<feature type="non-terminal residue" evidence="4">
    <location>
        <position position="324"/>
    </location>
</feature>
<dbReference type="PANTHER" id="PTHR43270">
    <property type="entry name" value="BETA-ALA-HIS DIPEPTIDASE"/>
    <property type="match status" value="1"/>
</dbReference>
<dbReference type="Pfam" id="PF01546">
    <property type="entry name" value="Peptidase_M20"/>
    <property type="match status" value="1"/>
</dbReference>